<evidence type="ECO:0000313" key="2">
    <source>
        <dbReference type="Proteomes" id="UP001186974"/>
    </source>
</evidence>
<organism evidence="1 2">
    <name type="scientific">Coniosporium uncinatum</name>
    <dbReference type="NCBI Taxonomy" id="93489"/>
    <lineage>
        <taxon>Eukaryota</taxon>
        <taxon>Fungi</taxon>
        <taxon>Dikarya</taxon>
        <taxon>Ascomycota</taxon>
        <taxon>Pezizomycotina</taxon>
        <taxon>Dothideomycetes</taxon>
        <taxon>Dothideomycetes incertae sedis</taxon>
        <taxon>Coniosporium</taxon>
    </lineage>
</organism>
<comment type="caution">
    <text evidence="1">The sequence shown here is derived from an EMBL/GenBank/DDBJ whole genome shotgun (WGS) entry which is preliminary data.</text>
</comment>
<sequence length="237" mass="26286">MAPLTTHLLNLHPNPLTLATTHPFLTAAGRGALPPSTLAAWLVQDEHYIHAYIPFIGHLLTKLTLPTSIPLGRKNASLHHRILDCLVGALSNVRREEAFFAETIRGYGIEARSEGPTEGTRKYLELFGEVGREGTLVEGMVVLWATELCYLRAWQFAGSETSEAQGGDGDVVRREFIPNWTSREFEQFVEELGGLVDECAEEVGQGGLKSCEAVWERVLEVEKGFWPEVKEGKEEEG</sequence>
<keyword evidence="2" id="KW-1185">Reference proteome</keyword>
<name>A0ACC3DMA2_9PEZI</name>
<gene>
    <name evidence="1" type="ORF">LTS18_009653</name>
</gene>
<reference evidence="1" key="1">
    <citation type="submission" date="2024-09" db="EMBL/GenBank/DDBJ databases">
        <title>Black Yeasts Isolated from many extreme environments.</title>
        <authorList>
            <person name="Coleine C."/>
            <person name="Stajich J.E."/>
            <person name="Selbmann L."/>
        </authorList>
    </citation>
    <scope>NUCLEOTIDE SEQUENCE</scope>
    <source>
        <strain evidence="1">CCFEE 5737</strain>
    </source>
</reference>
<proteinExistence type="predicted"/>
<dbReference type="EMBL" id="JAWDJW010002634">
    <property type="protein sequence ID" value="KAK3077655.1"/>
    <property type="molecule type" value="Genomic_DNA"/>
</dbReference>
<protein>
    <submittedName>
        <fullName evidence="1">Uncharacterized protein</fullName>
    </submittedName>
</protein>
<accession>A0ACC3DMA2</accession>
<dbReference type="Proteomes" id="UP001186974">
    <property type="component" value="Unassembled WGS sequence"/>
</dbReference>
<evidence type="ECO:0000313" key="1">
    <source>
        <dbReference type="EMBL" id="KAK3077655.1"/>
    </source>
</evidence>